<evidence type="ECO:0000313" key="3">
    <source>
        <dbReference type="Proteomes" id="UP000886785"/>
    </source>
</evidence>
<sequence length="87" mass="9769">MNSFTKFEIKAPCDFYGHNAWRVSCLSRSGKILSIEKPDEKRACEARSLLGVLTLGVQKGDKIRFIGDENSEDLPAFAEKLCRELSC</sequence>
<organism evidence="2 3">
    <name type="scientific">Candidatus Gallacutalibacter pullicola</name>
    <dbReference type="NCBI Taxonomy" id="2840830"/>
    <lineage>
        <taxon>Bacteria</taxon>
        <taxon>Bacillati</taxon>
        <taxon>Bacillota</taxon>
        <taxon>Clostridia</taxon>
        <taxon>Eubacteriales</taxon>
        <taxon>Candidatus Gallacutalibacter</taxon>
    </lineage>
</organism>
<comment type="caution">
    <text evidence="2">The sequence shown here is derived from an EMBL/GenBank/DDBJ whole genome shotgun (WGS) entry which is preliminary data.</text>
</comment>
<proteinExistence type="predicted"/>
<reference evidence="2" key="2">
    <citation type="journal article" date="2021" name="PeerJ">
        <title>Extensive microbial diversity within the chicken gut microbiome revealed by metagenomics and culture.</title>
        <authorList>
            <person name="Gilroy R."/>
            <person name="Ravi A."/>
            <person name="Getino M."/>
            <person name="Pursley I."/>
            <person name="Horton D.L."/>
            <person name="Alikhan N.F."/>
            <person name="Baker D."/>
            <person name="Gharbi K."/>
            <person name="Hall N."/>
            <person name="Watson M."/>
            <person name="Adriaenssens E.M."/>
            <person name="Foster-Nyarko E."/>
            <person name="Jarju S."/>
            <person name="Secka A."/>
            <person name="Antonio M."/>
            <person name="Oren A."/>
            <person name="Chaudhuri R.R."/>
            <person name="La Ragione R."/>
            <person name="Hildebrand F."/>
            <person name="Pallen M.J."/>
        </authorList>
    </citation>
    <scope>NUCLEOTIDE SEQUENCE</scope>
    <source>
        <strain evidence="2">ChiSjej1B19-7085</strain>
    </source>
</reference>
<gene>
    <name evidence="2" type="ORF">IAA54_07600</name>
</gene>
<feature type="domain" description="HPr" evidence="1">
    <location>
        <begin position="1"/>
        <end position="87"/>
    </location>
</feature>
<dbReference type="EMBL" id="DVHF01000085">
    <property type="protein sequence ID" value="HIR57520.1"/>
    <property type="molecule type" value="Genomic_DNA"/>
</dbReference>
<dbReference type="Pfam" id="PF00381">
    <property type="entry name" value="PTS-HPr"/>
    <property type="match status" value="1"/>
</dbReference>
<dbReference type="AlphaFoldDB" id="A0A9D1J1S9"/>
<protein>
    <submittedName>
        <fullName evidence="2">HPr family phosphocarrier protein</fullName>
    </submittedName>
</protein>
<dbReference type="Proteomes" id="UP000886785">
    <property type="component" value="Unassembled WGS sequence"/>
</dbReference>
<evidence type="ECO:0000313" key="2">
    <source>
        <dbReference type="EMBL" id="HIR57520.1"/>
    </source>
</evidence>
<dbReference type="PROSITE" id="PS51350">
    <property type="entry name" value="PTS_HPR_DOM"/>
    <property type="match status" value="1"/>
</dbReference>
<accession>A0A9D1J1S9</accession>
<dbReference type="InterPro" id="IPR000032">
    <property type="entry name" value="HPr-like"/>
</dbReference>
<evidence type="ECO:0000259" key="1">
    <source>
        <dbReference type="PROSITE" id="PS51350"/>
    </source>
</evidence>
<name>A0A9D1J1S9_9FIRM</name>
<reference evidence="2" key="1">
    <citation type="submission" date="2020-10" db="EMBL/GenBank/DDBJ databases">
        <authorList>
            <person name="Gilroy R."/>
        </authorList>
    </citation>
    <scope>NUCLEOTIDE SEQUENCE</scope>
    <source>
        <strain evidence="2">ChiSjej1B19-7085</strain>
    </source>
</reference>